<dbReference type="OrthoDB" id="6145110at2759"/>
<evidence type="ECO:0000256" key="8">
    <source>
        <dbReference type="ARBA" id="ARBA00023034"/>
    </source>
</evidence>
<comment type="similarity">
    <text evidence="2 10">Belongs to the glycosyltransferase 31 family.</text>
</comment>
<reference evidence="11" key="1">
    <citation type="submission" date="2018-11" db="EMBL/GenBank/DDBJ databases">
        <authorList>
            <person name="Alioto T."/>
            <person name="Alioto T."/>
        </authorList>
    </citation>
    <scope>NUCLEOTIDE SEQUENCE</scope>
</reference>
<dbReference type="EMBL" id="UYJE01008669">
    <property type="protein sequence ID" value="VDI65967.1"/>
    <property type="molecule type" value="Genomic_DNA"/>
</dbReference>
<dbReference type="PANTHER" id="PTHR11214">
    <property type="entry name" value="BETA-1,3-N-ACETYLGLUCOSAMINYLTRANSFERASE"/>
    <property type="match status" value="1"/>
</dbReference>
<keyword evidence="6 10" id="KW-0735">Signal-anchor</keyword>
<protein>
    <recommendedName>
        <fullName evidence="10">Hexosyltransferase</fullName>
        <ecNumber evidence="10">2.4.1.-</ecNumber>
    </recommendedName>
</protein>
<dbReference type="GO" id="GO:0006493">
    <property type="term" value="P:protein O-linked glycosylation"/>
    <property type="evidence" value="ECO:0007669"/>
    <property type="project" value="TreeGrafter"/>
</dbReference>
<dbReference type="InterPro" id="IPR002659">
    <property type="entry name" value="Glyco_trans_31"/>
</dbReference>
<keyword evidence="9 10" id="KW-0472">Membrane</keyword>
<evidence type="ECO:0000313" key="11">
    <source>
        <dbReference type="EMBL" id="VDI65967.1"/>
    </source>
</evidence>
<evidence type="ECO:0000256" key="2">
    <source>
        <dbReference type="ARBA" id="ARBA00008661"/>
    </source>
</evidence>
<dbReference type="GO" id="GO:0016758">
    <property type="term" value="F:hexosyltransferase activity"/>
    <property type="evidence" value="ECO:0007669"/>
    <property type="project" value="InterPro"/>
</dbReference>
<evidence type="ECO:0000313" key="12">
    <source>
        <dbReference type="Proteomes" id="UP000596742"/>
    </source>
</evidence>
<gene>
    <name evidence="11" type="ORF">MGAL_10B005007</name>
</gene>
<keyword evidence="12" id="KW-1185">Reference proteome</keyword>
<keyword evidence="8 10" id="KW-0333">Golgi apparatus</keyword>
<evidence type="ECO:0000256" key="7">
    <source>
        <dbReference type="ARBA" id="ARBA00022989"/>
    </source>
</evidence>
<dbReference type="Gene3D" id="3.90.550.50">
    <property type="match status" value="1"/>
</dbReference>
<dbReference type="Pfam" id="PF01762">
    <property type="entry name" value="Galactosyl_T"/>
    <property type="match status" value="1"/>
</dbReference>
<evidence type="ECO:0000256" key="10">
    <source>
        <dbReference type="RuleBase" id="RU363063"/>
    </source>
</evidence>
<sequence length="346" mass="40392">MYLREDFISMTRLQNAQLFQMFLFCMLWICYVTMLFQMKPLKKHKQLKTLSILNVEKLVFDTNHRKILNKKPVNNFKDKDIFLINPSGLLCENFKCDSLQVLFIVKSYVLNFGQREAIRRTWGGMTKLRSKTVFIIGYLDGIDYFVEFESEKYKDIVQLNMSDQYQNVVYKTIYALIWLSRINITSSFIHFVDDDRFVDPLHIYDIATRTINSADLIVVGYLLNRSETVRDKSSKTYVSQDDYPFEGYPPYIIGGTILTNEKTVGMLAVAVEYTKVIQIEDAYIGMVAHSVNISMKHHAAFFAYKTNLTSFIRNGVSSPGYENTNILMRDWSLLQAKRHSIQLTKY</sequence>
<dbReference type="GO" id="GO:0000139">
    <property type="term" value="C:Golgi membrane"/>
    <property type="evidence" value="ECO:0007669"/>
    <property type="project" value="UniProtKB-SubCell"/>
</dbReference>
<keyword evidence="5 10" id="KW-0812">Transmembrane</keyword>
<comment type="subcellular location">
    <subcellularLocation>
        <location evidence="1 10">Golgi apparatus membrane</location>
        <topology evidence="1 10">Single-pass type II membrane protein</topology>
    </subcellularLocation>
</comment>
<organism evidence="11 12">
    <name type="scientific">Mytilus galloprovincialis</name>
    <name type="common">Mediterranean mussel</name>
    <dbReference type="NCBI Taxonomy" id="29158"/>
    <lineage>
        <taxon>Eukaryota</taxon>
        <taxon>Metazoa</taxon>
        <taxon>Spiralia</taxon>
        <taxon>Lophotrochozoa</taxon>
        <taxon>Mollusca</taxon>
        <taxon>Bivalvia</taxon>
        <taxon>Autobranchia</taxon>
        <taxon>Pteriomorphia</taxon>
        <taxon>Mytilida</taxon>
        <taxon>Mytiloidea</taxon>
        <taxon>Mytilidae</taxon>
        <taxon>Mytilinae</taxon>
        <taxon>Mytilus</taxon>
    </lineage>
</organism>
<evidence type="ECO:0000256" key="6">
    <source>
        <dbReference type="ARBA" id="ARBA00022968"/>
    </source>
</evidence>
<dbReference type="PANTHER" id="PTHR11214:SF349">
    <property type="entry name" value="BETA-1,3-GALACTOSYLTRANSFERASE BRN"/>
    <property type="match status" value="1"/>
</dbReference>
<feature type="transmembrane region" description="Helical" evidence="10">
    <location>
        <begin position="18"/>
        <end position="36"/>
    </location>
</feature>
<keyword evidence="3 10" id="KW-0328">Glycosyltransferase</keyword>
<keyword evidence="4" id="KW-0808">Transferase</keyword>
<dbReference type="GO" id="GO:0008194">
    <property type="term" value="F:UDP-glycosyltransferase activity"/>
    <property type="evidence" value="ECO:0007669"/>
    <property type="project" value="TreeGrafter"/>
</dbReference>
<accession>A0A8B6GLR4</accession>
<evidence type="ECO:0000256" key="1">
    <source>
        <dbReference type="ARBA" id="ARBA00004323"/>
    </source>
</evidence>
<keyword evidence="7 10" id="KW-1133">Transmembrane helix</keyword>
<evidence type="ECO:0000256" key="3">
    <source>
        <dbReference type="ARBA" id="ARBA00022676"/>
    </source>
</evidence>
<evidence type="ECO:0000256" key="4">
    <source>
        <dbReference type="ARBA" id="ARBA00022679"/>
    </source>
</evidence>
<evidence type="ECO:0000256" key="9">
    <source>
        <dbReference type="ARBA" id="ARBA00023136"/>
    </source>
</evidence>
<dbReference type="EC" id="2.4.1.-" evidence="10"/>
<name>A0A8B6GLR4_MYTGA</name>
<dbReference type="AlphaFoldDB" id="A0A8B6GLR4"/>
<comment type="caution">
    <text evidence="11">The sequence shown here is derived from an EMBL/GenBank/DDBJ whole genome shotgun (WGS) entry which is preliminary data.</text>
</comment>
<evidence type="ECO:0000256" key="5">
    <source>
        <dbReference type="ARBA" id="ARBA00022692"/>
    </source>
</evidence>
<proteinExistence type="inferred from homology"/>
<dbReference type="Proteomes" id="UP000596742">
    <property type="component" value="Unassembled WGS sequence"/>
</dbReference>